<reference evidence="3" key="1">
    <citation type="submission" date="2017-11" db="EMBL/GenBank/DDBJ databases">
        <authorList>
            <person name="Lima N.C."/>
            <person name="Parody-Merino A.M."/>
            <person name="Battley P.F."/>
            <person name="Fidler A.E."/>
            <person name="Prosdocimi F."/>
        </authorList>
    </citation>
    <scope>NUCLEOTIDE SEQUENCE [LARGE SCALE GENOMIC DNA]</scope>
</reference>
<reference evidence="3" key="2">
    <citation type="submission" date="2017-12" db="EMBL/GenBank/DDBJ databases">
        <title>Genome sequence of the Bar-tailed Godwit (Limosa lapponica baueri).</title>
        <authorList>
            <person name="Lima N.C.B."/>
            <person name="Parody-Merino A.M."/>
            <person name="Battley P.F."/>
            <person name="Fidler A.E."/>
            <person name="Prosdocimi F."/>
        </authorList>
    </citation>
    <scope>NUCLEOTIDE SEQUENCE [LARGE SCALE GENOMIC DNA]</scope>
</reference>
<feature type="region of interest" description="Disordered" evidence="1">
    <location>
        <begin position="74"/>
        <end position="99"/>
    </location>
</feature>
<gene>
    <name evidence="2" type="ORF">llap_11728</name>
</gene>
<accession>A0A2I0TVX4</accession>
<feature type="region of interest" description="Disordered" evidence="1">
    <location>
        <begin position="40"/>
        <end position="62"/>
    </location>
</feature>
<protein>
    <submittedName>
        <fullName evidence="2">Uncharacterized protein</fullName>
    </submittedName>
</protein>
<organism evidence="2 3">
    <name type="scientific">Limosa lapponica baueri</name>
    <dbReference type="NCBI Taxonomy" id="1758121"/>
    <lineage>
        <taxon>Eukaryota</taxon>
        <taxon>Metazoa</taxon>
        <taxon>Chordata</taxon>
        <taxon>Craniata</taxon>
        <taxon>Vertebrata</taxon>
        <taxon>Euteleostomi</taxon>
        <taxon>Archelosauria</taxon>
        <taxon>Archosauria</taxon>
        <taxon>Dinosauria</taxon>
        <taxon>Saurischia</taxon>
        <taxon>Theropoda</taxon>
        <taxon>Coelurosauria</taxon>
        <taxon>Aves</taxon>
        <taxon>Neognathae</taxon>
        <taxon>Neoaves</taxon>
        <taxon>Charadriiformes</taxon>
        <taxon>Scolopacidae</taxon>
        <taxon>Limosa</taxon>
    </lineage>
</organism>
<dbReference type="Proteomes" id="UP000233556">
    <property type="component" value="Unassembled WGS sequence"/>
</dbReference>
<name>A0A2I0TVX4_LIMLA</name>
<evidence type="ECO:0000256" key="1">
    <source>
        <dbReference type="SAM" id="MobiDB-lite"/>
    </source>
</evidence>
<evidence type="ECO:0000313" key="2">
    <source>
        <dbReference type="EMBL" id="PKU37968.1"/>
    </source>
</evidence>
<keyword evidence="3" id="KW-1185">Reference proteome</keyword>
<sequence>MSWRTNSTPDTLCPCGSVGQPAQAQFGFILQLNEFKALKHSSETEDQQRNSNRGGEDTQDIIQVNSVVKTAEVKEPRDEFQPNPYQNEQLTQTPSSSQDNVKLIFTLNTHKAAQDDPTISTPWHGP</sequence>
<evidence type="ECO:0000313" key="3">
    <source>
        <dbReference type="Proteomes" id="UP000233556"/>
    </source>
</evidence>
<feature type="compositionally biased region" description="Polar residues" evidence="1">
    <location>
        <begin position="83"/>
        <end position="99"/>
    </location>
</feature>
<dbReference type="AlphaFoldDB" id="A0A2I0TVX4"/>
<proteinExistence type="predicted"/>
<dbReference type="EMBL" id="KZ506911">
    <property type="protein sequence ID" value="PKU37968.1"/>
    <property type="molecule type" value="Genomic_DNA"/>
</dbReference>